<evidence type="ECO:0000313" key="1">
    <source>
        <dbReference type="EMBL" id="KAI6093015.1"/>
    </source>
</evidence>
<accession>A0ACC0DJQ5</accession>
<organism evidence="1 2">
    <name type="scientific">Hypoxylon rubiginosum</name>
    <dbReference type="NCBI Taxonomy" id="110542"/>
    <lineage>
        <taxon>Eukaryota</taxon>
        <taxon>Fungi</taxon>
        <taxon>Dikarya</taxon>
        <taxon>Ascomycota</taxon>
        <taxon>Pezizomycotina</taxon>
        <taxon>Sordariomycetes</taxon>
        <taxon>Xylariomycetidae</taxon>
        <taxon>Xylariales</taxon>
        <taxon>Hypoxylaceae</taxon>
        <taxon>Hypoxylon</taxon>
    </lineage>
</organism>
<comment type="caution">
    <text evidence="1">The sequence shown here is derived from an EMBL/GenBank/DDBJ whole genome shotgun (WGS) entry which is preliminary data.</text>
</comment>
<keyword evidence="2" id="KW-1185">Reference proteome</keyword>
<gene>
    <name evidence="1" type="ORF">F4821DRAFT_253759</name>
</gene>
<evidence type="ECO:0000313" key="2">
    <source>
        <dbReference type="Proteomes" id="UP001497680"/>
    </source>
</evidence>
<sequence>MAWHWLIARKSWNLDPILSWALIRNREVFMAALCNAWLSGMVMTVTIVQIPQRFMIVDRLSPIDSGVRLLPFAAVMVSTSVLVTVAIAKFKVFAVTSLILGALLEIAVVAGFSRASTHVGIEPSQYVFQILAGVCVGICNIILLLLTPHLVEKEDLAVGNGAINQIRILGGSLGLSIVTVATTPTLQANLVKVIGPEQTARVLDRTNQIQILSLPSETQAVIIESFGTLYNTQMAILIGISAAQVVASMLQWQRKEIILKK</sequence>
<protein>
    <submittedName>
        <fullName evidence="1">Uncharacterized protein</fullName>
    </submittedName>
</protein>
<name>A0ACC0DJQ5_9PEZI</name>
<dbReference type="EMBL" id="MU394282">
    <property type="protein sequence ID" value="KAI6093015.1"/>
    <property type="molecule type" value="Genomic_DNA"/>
</dbReference>
<proteinExistence type="predicted"/>
<reference evidence="1 2" key="1">
    <citation type="journal article" date="2022" name="New Phytol.">
        <title>Ecological generalism drives hyperdiversity of secondary metabolite gene clusters in xylarialean endophytes.</title>
        <authorList>
            <person name="Franco M.E.E."/>
            <person name="Wisecaver J.H."/>
            <person name="Arnold A.E."/>
            <person name="Ju Y.M."/>
            <person name="Slot J.C."/>
            <person name="Ahrendt S."/>
            <person name="Moore L.P."/>
            <person name="Eastman K.E."/>
            <person name="Scott K."/>
            <person name="Konkel Z."/>
            <person name="Mondo S.J."/>
            <person name="Kuo A."/>
            <person name="Hayes R.D."/>
            <person name="Haridas S."/>
            <person name="Andreopoulos B."/>
            <person name="Riley R."/>
            <person name="LaButti K."/>
            <person name="Pangilinan J."/>
            <person name="Lipzen A."/>
            <person name="Amirebrahimi M."/>
            <person name="Yan J."/>
            <person name="Adam C."/>
            <person name="Keymanesh K."/>
            <person name="Ng V."/>
            <person name="Louie K."/>
            <person name="Northen T."/>
            <person name="Drula E."/>
            <person name="Henrissat B."/>
            <person name="Hsieh H.M."/>
            <person name="Youens-Clark K."/>
            <person name="Lutzoni F."/>
            <person name="Miadlikowska J."/>
            <person name="Eastwood D.C."/>
            <person name="Hamelin R.C."/>
            <person name="Grigoriev I.V."/>
            <person name="U'Ren J.M."/>
        </authorList>
    </citation>
    <scope>NUCLEOTIDE SEQUENCE [LARGE SCALE GENOMIC DNA]</scope>
    <source>
        <strain evidence="1 2">ER1909</strain>
    </source>
</reference>
<dbReference type="Proteomes" id="UP001497680">
    <property type="component" value="Unassembled WGS sequence"/>
</dbReference>